<protein>
    <submittedName>
        <fullName evidence="1">Uncharacterized protein</fullName>
    </submittedName>
</protein>
<sequence>MAIVGSTRHQWAVSDEIIEGAQPSIANLGRGAGLMDWSRPRLYFANCEWNGELGVDSLKNLSNQVVLQGVSWRSKLVVRVDGGEDVTGSIDANILPSPIVSVMGTPLLYDTALS</sequence>
<reference evidence="2" key="1">
    <citation type="journal article" date="2010" name="Genome Res.">
        <title>Population genomic sequencing of Coccidioides fungi reveals recent hybridization and transposon control.</title>
        <authorList>
            <person name="Neafsey D.E."/>
            <person name="Barker B.M."/>
            <person name="Sharpton T.J."/>
            <person name="Stajich J.E."/>
            <person name="Park D.J."/>
            <person name="Whiston E."/>
            <person name="Hung C.-Y."/>
            <person name="McMahan C."/>
            <person name="White J."/>
            <person name="Sykes S."/>
            <person name="Heiman D."/>
            <person name="Young S."/>
            <person name="Zeng Q."/>
            <person name="Abouelleil A."/>
            <person name="Aftuck L."/>
            <person name="Bessette D."/>
            <person name="Brown A."/>
            <person name="FitzGerald M."/>
            <person name="Lui A."/>
            <person name="Macdonald J.P."/>
            <person name="Priest M."/>
            <person name="Orbach M.J."/>
            <person name="Galgiani J.N."/>
            <person name="Kirkland T.N."/>
            <person name="Cole G.T."/>
            <person name="Birren B.W."/>
            <person name="Henn M.R."/>
            <person name="Taylor J.W."/>
            <person name="Rounsley S.D."/>
        </authorList>
    </citation>
    <scope>NUCLEOTIDE SEQUENCE [LARGE SCALE GENOMIC DNA]</scope>
    <source>
        <strain evidence="2">H538.4</strain>
    </source>
</reference>
<dbReference type="Proteomes" id="UP000054563">
    <property type="component" value="Unassembled WGS sequence"/>
</dbReference>
<organism evidence="1 2">
    <name type="scientific">Coccidioides immitis H538.4</name>
    <dbReference type="NCBI Taxonomy" id="396776"/>
    <lineage>
        <taxon>Eukaryota</taxon>
        <taxon>Fungi</taxon>
        <taxon>Dikarya</taxon>
        <taxon>Ascomycota</taxon>
        <taxon>Pezizomycotina</taxon>
        <taxon>Eurotiomycetes</taxon>
        <taxon>Eurotiomycetidae</taxon>
        <taxon>Onygenales</taxon>
        <taxon>Onygenaceae</taxon>
        <taxon>Coccidioides</taxon>
    </lineage>
</organism>
<gene>
    <name evidence="1" type="ORF">CIHG_08929</name>
</gene>
<evidence type="ECO:0000313" key="1">
    <source>
        <dbReference type="EMBL" id="KMU91179.1"/>
    </source>
</evidence>
<name>A0A0J8S4A6_COCIT</name>
<accession>A0A0J8S4A6</accession>
<evidence type="ECO:0000313" key="2">
    <source>
        <dbReference type="Proteomes" id="UP000054563"/>
    </source>
</evidence>
<dbReference type="VEuPathDB" id="FungiDB:CIHG_08929"/>
<dbReference type="EMBL" id="DS017031">
    <property type="protein sequence ID" value="KMU91179.1"/>
    <property type="molecule type" value="Genomic_DNA"/>
</dbReference>
<dbReference type="AlphaFoldDB" id="A0A0J8S4A6"/>
<proteinExistence type="predicted"/>